<dbReference type="PANTHER" id="PTHR43301:SF3">
    <property type="entry name" value="ARABINAN ENDO-1,5-ALPHA-L-ARABINOSIDASE A-RELATED"/>
    <property type="match status" value="1"/>
</dbReference>
<evidence type="ECO:0000256" key="1">
    <source>
        <dbReference type="ARBA" id="ARBA00004834"/>
    </source>
</evidence>
<dbReference type="InterPro" id="IPR050727">
    <property type="entry name" value="GH43_arabinanases"/>
</dbReference>
<proteinExistence type="inferred from homology"/>
<organism evidence="7 8">
    <name type="scientific">Belliella filtrata</name>
    <dbReference type="NCBI Taxonomy" id="2923435"/>
    <lineage>
        <taxon>Bacteria</taxon>
        <taxon>Pseudomonadati</taxon>
        <taxon>Bacteroidota</taxon>
        <taxon>Cytophagia</taxon>
        <taxon>Cytophagales</taxon>
        <taxon>Cyclobacteriaceae</taxon>
        <taxon>Belliella</taxon>
    </lineage>
</organism>
<evidence type="ECO:0000256" key="5">
    <source>
        <dbReference type="RuleBase" id="RU361187"/>
    </source>
</evidence>
<dbReference type="InterPro" id="IPR006710">
    <property type="entry name" value="Glyco_hydro_43"/>
</dbReference>
<dbReference type="PROSITE" id="PS51257">
    <property type="entry name" value="PROKAR_LIPOPROTEIN"/>
    <property type="match status" value="1"/>
</dbReference>
<dbReference type="RefSeq" id="WP_241347784.1">
    <property type="nucleotide sequence ID" value="NZ_JAKZGP010000017.1"/>
</dbReference>
<dbReference type="CDD" id="cd18616">
    <property type="entry name" value="GH43_ABN-like"/>
    <property type="match status" value="1"/>
</dbReference>
<evidence type="ECO:0000256" key="3">
    <source>
        <dbReference type="ARBA" id="ARBA00022801"/>
    </source>
</evidence>
<dbReference type="InterPro" id="IPR023296">
    <property type="entry name" value="Glyco_hydro_beta-prop_sf"/>
</dbReference>
<dbReference type="Pfam" id="PF04616">
    <property type="entry name" value="Glyco_hydro_43"/>
    <property type="match status" value="1"/>
</dbReference>
<protein>
    <submittedName>
        <fullName evidence="7">Family 43 glycosylhydrolase</fullName>
    </submittedName>
</protein>
<evidence type="ECO:0000313" key="8">
    <source>
        <dbReference type="Proteomes" id="UP001165489"/>
    </source>
</evidence>
<evidence type="ECO:0000256" key="2">
    <source>
        <dbReference type="ARBA" id="ARBA00009865"/>
    </source>
</evidence>
<reference evidence="7" key="1">
    <citation type="submission" date="2022-03" db="EMBL/GenBank/DDBJ databases">
        <title>De novo assembled genomes of Belliella spp. (Cyclobacteriaceae) strains.</title>
        <authorList>
            <person name="Szabo A."/>
            <person name="Korponai K."/>
            <person name="Felfoldi T."/>
        </authorList>
    </citation>
    <scope>NUCLEOTIDE SEQUENCE</scope>
    <source>
        <strain evidence="7">DSM 111904</strain>
    </source>
</reference>
<keyword evidence="8" id="KW-1185">Reference proteome</keyword>
<keyword evidence="4 5" id="KW-0326">Glycosidase</keyword>
<name>A0ABS9UZ49_9BACT</name>
<comment type="similarity">
    <text evidence="2 5">Belongs to the glycosyl hydrolase 43 family.</text>
</comment>
<dbReference type="Proteomes" id="UP001165489">
    <property type="component" value="Unassembled WGS sequence"/>
</dbReference>
<sequence length="356" mass="38922">MMNYLRLSLGLVSVLFLTAGGCGDPENENPSQGGNEPGEAQTTYVNPVFRPVLADPSVLEHEGVFYAYGTEDNWGNEGGHKLVPIVKSVDLVNWELVGTAFPAKPAWKDQGGLWAPDVVKVGNEFFMYYSYSTWGDPNPGIGLAIASRPEGPFIDQGKFFLSQEIGVANSIDAFYIEDDGKKYLFWGSFHGIYVVELADDGKSVKGEKIHIGYNHLEASYVHKKDGKYYYFGSEGSCCDGANSSYRVRVAVSDNILGPYVDKAGNDIKTGNYGEVILSGNSENYGFAGPGHNGHIMSDDAGDDWLLYHAIPKGNPLLQNGASRRPLMLDKLIWRDGWPTIEQSVPSLSSRPAPVFN</sequence>
<dbReference type="Gene3D" id="2.115.10.20">
    <property type="entry name" value="Glycosyl hydrolase domain, family 43"/>
    <property type="match status" value="1"/>
</dbReference>
<keyword evidence="3 5" id="KW-0378">Hydrolase</keyword>
<evidence type="ECO:0000256" key="6">
    <source>
        <dbReference type="SAM" id="SignalP"/>
    </source>
</evidence>
<dbReference type="PANTHER" id="PTHR43301">
    <property type="entry name" value="ARABINAN ENDO-1,5-ALPHA-L-ARABINOSIDASE"/>
    <property type="match status" value="1"/>
</dbReference>
<comment type="pathway">
    <text evidence="1">Glycan metabolism; L-arabinan degradation.</text>
</comment>
<feature type="chain" id="PRO_5045994963" evidence="6">
    <location>
        <begin position="20"/>
        <end position="356"/>
    </location>
</feature>
<comment type="caution">
    <text evidence="7">The sequence shown here is derived from an EMBL/GenBank/DDBJ whole genome shotgun (WGS) entry which is preliminary data.</text>
</comment>
<dbReference type="SUPFAM" id="SSF75005">
    <property type="entry name" value="Arabinanase/levansucrase/invertase"/>
    <property type="match status" value="1"/>
</dbReference>
<keyword evidence="6" id="KW-0732">Signal</keyword>
<evidence type="ECO:0000313" key="7">
    <source>
        <dbReference type="EMBL" id="MCH7409437.1"/>
    </source>
</evidence>
<feature type="signal peptide" evidence="6">
    <location>
        <begin position="1"/>
        <end position="19"/>
    </location>
</feature>
<evidence type="ECO:0000256" key="4">
    <source>
        <dbReference type="ARBA" id="ARBA00023295"/>
    </source>
</evidence>
<gene>
    <name evidence="7" type="ORF">MM239_08530</name>
</gene>
<dbReference type="EMBL" id="JAKZGP010000017">
    <property type="protein sequence ID" value="MCH7409437.1"/>
    <property type="molecule type" value="Genomic_DNA"/>
</dbReference>
<accession>A0ABS9UZ49</accession>